<feature type="domain" description="Aldehyde dehydrogenase" evidence="7">
    <location>
        <begin position="12"/>
        <end position="467"/>
    </location>
</feature>
<comment type="catalytic activity">
    <reaction evidence="4">
        <text>an aldehyde + NAD(+) + H2O = a carboxylate + NADH + 2 H(+)</text>
        <dbReference type="Rhea" id="RHEA:16185"/>
        <dbReference type="ChEBI" id="CHEBI:15377"/>
        <dbReference type="ChEBI" id="CHEBI:15378"/>
        <dbReference type="ChEBI" id="CHEBI:17478"/>
        <dbReference type="ChEBI" id="CHEBI:29067"/>
        <dbReference type="ChEBI" id="CHEBI:57540"/>
        <dbReference type="ChEBI" id="CHEBI:57945"/>
        <dbReference type="EC" id="1.2.1.3"/>
    </reaction>
</comment>
<dbReference type="PROSITE" id="PS00070">
    <property type="entry name" value="ALDEHYDE_DEHYDR_CYS"/>
    <property type="match status" value="1"/>
</dbReference>
<dbReference type="RefSeq" id="WP_187524858.1">
    <property type="nucleotide sequence ID" value="NZ_JACRTA010000001.1"/>
</dbReference>
<keyword evidence="9" id="KW-1185">Reference proteome</keyword>
<dbReference type="FunFam" id="3.40.605.10:FF:000007">
    <property type="entry name" value="NAD/NADP-dependent betaine aldehyde dehydrogenase"/>
    <property type="match status" value="1"/>
</dbReference>
<evidence type="ECO:0000313" key="9">
    <source>
        <dbReference type="Proteomes" id="UP000610862"/>
    </source>
</evidence>
<feature type="active site" evidence="5">
    <location>
        <position position="245"/>
    </location>
</feature>
<dbReference type="InterPro" id="IPR016163">
    <property type="entry name" value="Ald_DH_C"/>
</dbReference>
<dbReference type="InterPro" id="IPR016160">
    <property type="entry name" value="Ald_DH_CS_CYS"/>
</dbReference>
<evidence type="ECO:0000256" key="5">
    <source>
        <dbReference type="PROSITE-ProRule" id="PRU10007"/>
    </source>
</evidence>
<comment type="caution">
    <text evidence="8">The sequence shown here is derived from an EMBL/GenBank/DDBJ whole genome shotgun (WGS) entry which is preliminary data.</text>
</comment>
<accession>A0A926I7U3</accession>
<proteinExistence type="inferred from homology"/>
<comment type="similarity">
    <text evidence="1 6">Belongs to the aldehyde dehydrogenase family.</text>
</comment>
<organism evidence="8 9">
    <name type="scientific">Lentihominibacter hominis</name>
    <dbReference type="NCBI Taxonomy" id="2763645"/>
    <lineage>
        <taxon>Bacteria</taxon>
        <taxon>Bacillati</taxon>
        <taxon>Bacillota</taxon>
        <taxon>Clostridia</taxon>
        <taxon>Peptostreptococcales</taxon>
        <taxon>Anaerovoracaceae</taxon>
        <taxon>Lentihominibacter</taxon>
    </lineage>
</organism>
<evidence type="ECO:0000256" key="1">
    <source>
        <dbReference type="ARBA" id="ARBA00009986"/>
    </source>
</evidence>
<evidence type="ECO:0000256" key="4">
    <source>
        <dbReference type="ARBA" id="ARBA00049194"/>
    </source>
</evidence>
<dbReference type="AlphaFoldDB" id="A0A926I7U3"/>
<evidence type="ECO:0000259" key="7">
    <source>
        <dbReference type="Pfam" id="PF00171"/>
    </source>
</evidence>
<dbReference type="CDD" id="cd07138">
    <property type="entry name" value="ALDH_CddD_SSP0762"/>
    <property type="match status" value="1"/>
</dbReference>
<dbReference type="Gene3D" id="3.40.309.10">
    <property type="entry name" value="Aldehyde Dehydrogenase, Chain A, domain 2"/>
    <property type="match status" value="1"/>
</dbReference>
<dbReference type="PANTHER" id="PTHR42804:SF1">
    <property type="entry name" value="ALDEHYDE DEHYDROGENASE-RELATED"/>
    <property type="match status" value="1"/>
</dbReference>
<dbReference type="EMBL" id="JACRTA010000001">
    <property type="protein sequence ID" value="MBC8567466.1"/>
    <property type="molecule type" value="Genomic_DNA"/>
</dbReference>
<evidence type="ECO:0000256" key="2">
    <source>
        <dbReference type="ARBA" id="ARBA00023002"/>
    </source>
</evidence>
<dbReference type="InterPro" id="IPR016162">
    <property type="entry name" value="Ald_DH_N"/>
</dbReference>
<dbReference type="InterPro" id="IPR015590">
    <property type="entry name" value="Aldehyde_DH_dom"/>
</dbReference>
<dbReference type="Proteomes" id="UP000610862">
    <property type="component" value="Unassembled WGS sequence"/>
</dbReference>
<dbReference type="InterPro" id="IPR029510">
    <property type="entry name" value="Ald_DH_CS_GLU"/>
</dbReference>
<name>A0A926I7U3_9FIRM</name>
<evidence type="ECO:0000313" key="8">
    <source>
        <dbReference type="EMBL" id="MBC8567466.1"/>
    </source>
</evidence>
<evidence type="ECO:0000256" key="6">
    <source>
        <dbReference type="RuleBase" id="RU003345"/>
    </source>
</evidence>
<dbReference type="SUPFAM" id="SSF53720">
    <property type="entry name" value="ALDH-like"/>
    <property type="match status" value="1"/>
</dbReference>
<dbReference type="GO" id="GO:0004029">
    <property type="term" value="F:aldehyde dehydrogenase (NAD+) activity"/>
    <property type="evidence" value="ECO:0007669"/>
    <property type="project" value="UniProtKB-EC"/>
</dbReference>
<reference evidence="8" key="1">
    <citation type="submission" date="2020-08" db="EMBL/GenBank/DDBJ databases">
        <title>Genome public.</title>
        <authorList>
            <person name="Liu C."/>
            <person name="Sun Q."/>
        </authorList>
    </citation>
    <scope>NUCLEOTIDE SEQUENCE</scope>
    <source>
        <strain evidence="8">NSJ-24</strain>
    </source>
</reference>
<dbReference type="Gene3D" id="3.40.605.10">
    <property type="entry name" value="Aldehyde Dehydrogenase, Chain A, domain 1"/>
    <property type="match status" value="1"/>
</dbReference>
<dbReference type="PANTHER" id="PTHR42804">
    <property type="entry name" value="ALDEHYDE DEHYDROGENASE"/>
    <property type="match status" value="1"/>
</dbReference>
<gene>
    <name evidence="8" type="ORF">H8692_01665</name>
</gene>
<sequence length="470" mass="51388">MDNYKLYINGKYVNGDSGEFISVENPADRQIFARVPDGNQADVDRAVAAARAAFPKWSALSPEERADYVGKFADYIERHKDEVGKTITSEIGTPVKYVYGLQVVSSIEQARYYSDLARNYSYSEKCGNNIVRKEPIGVIACLTPWNYPIYQETSKIFPAIAAGNCIVLKPSQLAPVSAYVLSEAAEEIGLPPGVINIVTGRGEQVGTLLSKHEDVDMVSFTGSTQQGKKVGMMGIESNVKKIALELGGKSASVILRSADYEKAAVGTMMECFLNTGQTCSALTRLIAPREIKDDLENFMLAFVKELKVGDPNEPDTRIGPLASEKGFHKVNRYIRLGIEEGAKMICGEIPDDYENGYYVQPVIFTDVTNDMVIAQEEIFGPVMGIIYYDTEEEALEIANDSIYGLAGAVFGDEKEALEFAEKIQAGTVLVNGGAFTIDVPFGGYKQSGIGRENGKCGFDEFMEVKSIRIG</sequence>
<keyword evidence="2 6" id="KW-0560">Oxidoreductase</keyword>
<dbReference type="InterPro" id="IPR016161">
    <property type="entry name" value="Ald_DH/histidinol_DH"/>
</dbReference>
<dbReference type="EC" id="1.2.1.3" evidence="3"/>
<evidence type="ECO:0000256" key="3">
    <source>
        <dbReference type="ARBA" id="ARBA00024226"/>
    </source>
</evidence>
<protein>
    <recommendedName>
        <fullName evidence="3">aldehyde dehydrogenase (NAD(+))</fullName>
        <ecNumber evidence="3">1.2.1.3</ecNumber>
    </recommendedName>
</protein>
<dbReference type="Pfam" id="PF00171">
    <property type="entry name" value="Aldedh"/>
    <property type="match status" value="1"/>
</dbReference>
<dbReference type="PROSITE" id="PS00687">
    <property type="entry name" value="ALDEHYDE_DEHYDR_GLU"/>
    <property type="match status" value="1"/>
</dbReference>